<dbReference type="OrthoDB" id="5210863at2759"/>
<dbReference type="Proteomes" id="UP000008066">
    <property type="component" value="Unassembled WGS sequence"/>
</dbReference>
<evidence type="ECO:0000256" key="1">
    <source>
        <dbReference type="SAM" id="MobiDB-lite"/>
    </source>
</evidence>
<dbReference type="RefSeq" id="XP_006692651.1">
    <property type="nucleotide sequence ID" value="XM_006692588.1"/>
</dbReference>
<feature type="region of interest" description="Disordered" evidence="1">
    <location>
        <begin position="1"/>
        <end position="24"/>
    </location>
</feature>
<keyword evidence="3" id="KW-1185">Reference proteome</keyword>
<gene>
    <name evidence="2" type="ORF">CTHT_0021820</name>
</gene>
<dbReference type="GeneID" id="18256220"/>
<organism evidence="3">
    <name type="scientific">Chaetomium thermophilum (strain DSM 1495 / CBS 144.50 / IMI 039719)</name>
    <name type="common">Thermochaetoides thermophila</name>
    <dbReference type="NCBI Taxonomy" id="759272"/>
    <lineage>
        <taxon>Eukaryota</taxon>
        <taxon>Fungi</taxon>
        <taxon>Dikarya</taxon>
        <taxon>Ascomycota</taxon>
        <taxon>Pezizomycotina</taxon>
        <taxon>Sordariomycetes</taxon>
        <taxon>Sordariomycetidae</taxon>
        <taxon>Sordariales</taxon>
        <taxon>Chaetomiaceae</taxon>
        <taxon>Thermochaetoides</taxon>
    </lineage>
</organism>
<proteinExistence type="predicted"/>
<dbReference type="KEGG" id="cthr:CTHT_0021820"/>
<dbReference type="HOGENOM" id="CLU_475016_0_0_1"/>
<evidence type="ECO:0000313" key="2">
    <source>
        <dbReference type="EMBL" id="EGS20355.1"/>
    </source>
</evidence>
<name>G0S3M8_CHATD</name>
<reference evidence="2 3" key="1">
    <citation type="journal article" date="2011" name="Cell">
        <title>Insight into structure and assembly of the nuclear pore complex by utilizing the genome of a eukaryotic thermophile.</title>
        <authorList>
            <person name="Amlacher S."/>
            <person name="Sarges P."/>
            <person name="Flemming D."/>
            <person name="van Noort V."/>
            <person name="Kunze R."/>
            <person name="Devos D.P."/>
            <person name="Arumugam M."/>
            <person name="Bork P."/>
            <person name="Hurt E."/>
        </authorList>
    </citation>
    <scope>NUCLEOTIDE SEQUENCE [LARGE SCALE GENOMIC DNA]</scope>
    <source>
        <strain evidence="3">DSM 1495 / CBS 144.50 / IMI 039719</strain>
    </source>
</reference>
<accession>G0S3M8</accession>
<sequence>MMTIEKKDSDGEGEPPVTPACASKQPLKLESMPPEILTLILECLIPEQPEIGETRPVAYDKLMADEPWYHFTRCRRGLNSLCRVSRRMAALARPCLYRTIALWNEASMFLLFRTLLEKPEYGVWTRFLSCHLTLSRKDVIREMRRLLVKYGPTLKFATGDNITVKRAKDFIELFRTILPLTSANLDYVPQIILYLILTFLTRLEVHLLQVPICDDEEEYDVFCRHMSVARALYPEGAPETPFTHVHTLQLQGDPELLSHFEDEDCNCEIPEIWGTQPRRYARLFSAFPNLTTLEVSSDDGIWSNELYDWDPDFHHIGGDETGPYLKGIRHIFLHNSGACPTDLYHLLVNAPQLETLYMAPCRDGYDRDNMVDENSMELHPEALDVALSQHAKHLRNLDVSWHDVSGFEPLIGPEGGRLASLATMGTLEKLCIQMAMLYGTPANVATMDLIDLLPPNLIELALEDWWWHNASLLYELPHWDARRKIEHYTSQQKYRASALKTLSQFARDVRVKRLHKLKKVKLVCKIPWTWMMEDAVPLEFHFEDIKNMLLAKGIDFEVSSDEIEELKPEDEGYFGTCPRS</sequence>
<dbReference type="eggNOG" id="ENOG502RJZ9">
    <property type="taxonomic scope" value="Eukaryota"/>
</dbReference>
<dbReference type="AlphaFoldDB" id="G0S3M8"/>
<feature type="compositionally biased region" description="Basic and acidic residues" evidence="1">
    <location>
        <begin position="1"/>
        <end position="10"/>
    </location>
</feature>
<evidence type="ECO:0000313" key="3">
    <source>
        <dbReference type="Proteomes" id="UP000008066"/>
    </source>
</evidence>
<dbReference type="OMA" id="NIETIRC"/>
<dbReference type="EMBL" id="GL988041">
    <property type="protein sequence ID" value="EGS20355.1"/>
    <property type="molecule type" value="Genomic_DNA"/>
</dbReference>
<protein>
    <submittedName>
        <fullName evidence="2">Uncharacterized protein</fullName>
    </submittedName>
</protein>